<comment type="caution">
    <text evidence="1">The sequence shown here is derived from an EMBL/GenBank/DDBJ whole genome shotgun (WGS) entry which is preliminary data.</text>
</comment>
<reference evidence="1" key="1">
    <citation type="submission" date="2022-02" db="EMBL/GenBank/DDBJ databases">
        <title>Plant Genome Project.</title>
        <authorList>
            <person name="Zhang R.-G."/>
        </authorList>
    </citation>
    <scope>NUCLEOTIDE SEQUENCE</scope>
    <source>
        <strain evidence="1">AT1</strain>
    </source>
</reference>
<dbReference type="EMBL" id="CM046392">
    <property type="protein sequence ID" value="KAI8556992.1"/>
    <property type="molecule type" value="Genomic_DNA"/>
</dbReference>
<sequence>MEGSQSTVARATFHLPFEIAIEILSRQFREILNSEWLWLNDPDYNGYMNVKRVSFGFGYHSSANDYKLIRFMDYSTPTTKDNIRADLYVMSTDTWAEISDDKVSVFFKEWGAGGG</sequence>
<dbReference type="Proteomes" id="UP001062846">
    <property type="component" value="Chromosome 5"/>
</dbReference>
<accession>A0ACC0NWU2</accession>
<protein>
    <submittedName>
        <fullName evidence="1">Uncharacterized protein</fullName>
    </submittedName>
</protein>
<keyword evidence="2" id="KW-1185">Reference proteome</keyword>
<name>A0ACC0NWU2_RHOML</name>
<evidence type="ECO:0000313" key="1">
    <source>
        <dbReference type="EMBL" id="KAI8556992.1"/>
    </source>
</evidence>
<gene>
    <name evidence="1" type="ORF">RHMOL_Rhmol05G0299300</name>
</gene>
<proteinExistence type="predicted"/>
<evidence type="ECO:0000313" key="2">
    <source>
        <dbReference type="Proteomes" id="UP001062846"/>
    </source>
</evidence>
<organism evidence="1 2">
    <name type="scientific">Rhododendron molle</name>
    <name type="common">Chinese azalea</name>
    <name type="synonym">Azalea mollis</name>
    <dbReference type="NCBI Taxonomy" id="49168"/>
    <lineage>
        <taxon>Eukaryota</taxon>
        <taxon>Viridiplantae</taxon>
        <taxon>Streptophyta</taxon>
        <taxon>Embryophyta</taxon>
        <taxon>Tracheophyta</taxon>
        <taxon>Spermatophyta</taxon>
        <taxon>Magnoliopsida</taxon>
        <taxon>eudicotyledons</taxon>
        <taxon>Gunneridae</taxon>
        <taxon>Pentapetalae</taxon>
        <taxon>asterids</taxon>
        <taxon>Ericales</taxon>
        <taxon>Ericaceae</taxon>
        <taxon>Ericoideae</taxon>
        <taxon>Rhodoreae</taxon>
        <taxon>Rhododendron</taxon>
    </lineage>
</organism>